<dbReference type="InterPro" id="IPR046085">
    <property type="entry name" value="DUF6103"/>
</dbReference>
<sequence>MSMTELKLTFPTEKLNALRFFMEKKQQTPEQDLQEYLDKAYEKMVPAQVREYVESHMEQPAVQQPTQEAGQTPAGRGRPARQSRRQREQTISSTPNATEVQVGMEGPGEEETPGMTMSM</sequence>
<feature type="compositionally biased region" description="Polar residues" evidence="1">
    <location>
        <begin position="61"/>
        <end position="70"/>
    </location>
</feature>
<dbReference type="AlphaFoldDB" id="A0A644W9H4"/>
<reference evidence="2" key="1">
    <citation type="submission" date="2019-08" db="EMBL/GenBank/DDBJ databases">
        <authorList>
            <person name="Kucharzyk K."/>
            <person name="Murdoch R.W."/>
            <person name="Higgins S."/>
            <person name="Loffler F."/>
        </authorList>
    </citation>
    <scope>NUCLEOTIDE SEQUENCE</scope>
</reference>
<gene>
    <name evidence="2" type="ORF">SDC9_46462</name>
</gene>
<protein>
    <submittedName>
        <fullName evidence="2">Uncharacterized protein</fullName>
    </submittedName>
</protein>
<feature type="region of interest" description="Disordered" evidence="1">
    <location>
        <begin position="54"/>
        <end position="119"/>
    </location>
</feature>
<evidence type="ECO:0000313" key="2">
    <source>
        <dbReference type="EMBL" id="MPM00239.1"/>
    </source>
</evidence>
<proteinExistence type="predicted"/>
<accession>A0A644W9H4</accession>
<evidence type="ECO:0000256" key="1">
    <source>
        <dbReference type="SAM" id="MobiDB-lite"/>
    </source>
</evidence>
<organism evidence="2">
    <name type="scientific">bioreactor metagenome</name>
    <dbReference type="NCBI Taxonomy" id="1076179"/>
    <lineage>
        <taxon>unclassified sequences</taxon>
        <taxon>metagenomes</taxon>
        <taxon>ecological metagenomes</taxon>
    </lineage>
</organism>
<feature type="compositionally biased region" description="Polar residues" evidence="1">
    <location>
        <begin position="89"/>
        <end position="99"/>
    </location>
</feature>
<dbReference type="EMBL" id="VSSQ01000717">
    <property type="protein sequence ID" value="MPM00239.1"/>
    <property type="molecule type" value="Genomic_DNA"/>
</dbReference>
<dbReference type="Pfam" id="PF19598">
    <property type="entry name" value="DUF6103"/>
    <property type="match status" value="1"/>
</dbReference>
<comment type="caution">
    <text evidence="2">The sequence shown here is derived from an EMBL/GenBank/DDBJ whole genome shotgun (WGS) entry which is preliminary data.</text>
</comment>
<name>A0A644W9H4_9ZZZZ</name>